<protein>
    <submittedName>
        <fullName evidence="1">Uncharacterized protein</fullName>
    </submittedName>
</protein>
<keyword evidence="2" id="KW-1185">Reference proteome</keyword>
<dbReference type="AlphaFoldDB" id="A0A397VRE0"/>
<gene>
    <name evidence="1" type="ORF">C2G38_2031322</name>
</gene>
<name>A0A397VRE0_9GLOM</name>
<evidence type="ECO:0000313" key="1">
    <source>
        <dbReference type="EMBL" id="RIB25110.1"/>
    </source>
</evidence>
<dbReference type="EMBL" id="QKWP01000187">
    <property type="protein sequence ID" value="RIB25110.1"/>
    <property type="molecule type" value="Genomic_DNA"/>
</dbReference>
<dbReference type="OrthoDB" id="2435441at2759"/>
<comment type="caution">
    <text evidence="1">The sequence shown here is derived from an EMBL/GenBank/DDBJ whole genome shotgun (WGS) entry which is preliminary data.</text>
</comment>
<organism evidence="1 2">
    <name type="scientific">Gigaspora rosea</name>
    <dbReference type="NCBI Taxonomy" id="44941"/>
    <lineage>
        <taxon>Eukaryota</taxon>
        <taxon>Fungi</taxon>
        <taxon>Fungi incertae sedis</taxon>
        <taxon>Mucoromycota</taxon>
        <taxon>Glomeromycotina</taxon>
        <taxon>Glomeromycetes</taxon>
        <taxon>Diversisporales</taxon>
        <taxon>Gigasporaceae</taxon>
        <taxon>Gigaspora</taxon>
    </lineage>
</organism>
<evidence type="ECO:0000313" key="2">
    <source>
        <dbReference type="Proteomes" id="UP000266673"/>
    </source>
</evidence>
<accession>A0A397VRE0</accession>
<proteinExistence type="predicted"/>
<sequence length="243" mass="27745">MVKVSWLKKLDDGGMWLELPKEKNHAGGIKYQYAESRSSLIPPDISENAYTPVTNIQKYLSKRPNNIDDNYFFVAINTPKNIYCGDWYFISKLGKGLYDTMMHSICKDAKLNFKGRCITNHSMRSMDDFFSSQNYHKSYCLLASIIKMQRDNVSLLIPVKSAEPNSHIVLKDLTSNYTNEIEFSKASELLSNKSEVYNKAKNNESRAEFDDEANFGSKSKKAKLSNITIENCNNISINISLML</sequence>
<dbReference type="Proteomes" id="UP000266673">
    <property type="component" value="Unassembled WGS sequence"/>
</dbReference>
<dbReference type="STRING" id="44941.A0A397VRE0"/>
<reference evidence="1 2" key="1">
    <citation type="submission" date="2018-06" db="EMBL/GenBank/DDBJ databases">
        <title>Comparative genomics reveals the genomic features of Rhizophagus irregularis, R. cerebriforme, R. diaphanum and Gigaspora rosea, and their symbiotic lifestyle signature.</title>
        <authorList>
            <person name="Morin E."/>
            <person name="San Clemente H."/>
            <person name="Chen E.C.H."/>
            <person name="De La Providencia I."/>
            <person name="Hainaut M."/>
            <person name="Kuo A."/>
            <person name="Kohler A."/>
            <person name="Murat C."/>
            <person name="Tang N."/>
            <person name="Roy S."/>
            <person name="Loubradou J."/>
            <person name="Henrissat B."/>
            <person name="Grigoriev I.V."/>
            <person name="Corradi N."/>
            <person name="Roux C."/>
            <person name="Martin F.M."/>
        </authorList>
    </citation>
    <scope>NUCLEOTIDE SEQUENCE [LARGE SCALE GENOMIC DNA]</scope>
    <source>
        <strain evidence="1 2">DAOM 194757</strain>
    </source>
</reference>